<dbReference type="AlphaFoldDB" id="R7T8Y1"/>
<reference evidence="3" key="3">
    <citation type="submission" date="2015-06" db="UniProtKB">
        <authorList>
            <consortium name="EnsemblMetazoa"/>
        </authorList>
    </citation>
    <scope>IDENTIFICATION</scope>
</reference>
<dbReference type="Proteomes" id="UP000014760">
    <property type="component" value="Unassembled WGS sequence"/>
</dbReference>
<name>R7T8Y1_CAPTE</name>
<proteinExistence type="predicted"/>
<evidence type="ECO:0000313" key="4">
    <source>
        <dbReference type="Proteomes" id="UP000014760"/>
    </source>
</evidence>
<dbReference type="EMBL" id="AMQN01003192">
    <property type="status" value="NOT_ANNOTATED_CDS"/>
    <property type="molecule type" value="Genomic_DNA"/>
</dbReference>
<dbReference type="EnsemblMetazoa" id="CapteT200574">
    <property type="protein sequence ID" value="CapteP200574"/>
    <property type="gene ID" value="CapteG200574"/>
</dbReference>
<dbReference type="EMBL" id="KB311138">
    <property type="protein sequence ID" value="ELT89883.1"/>
    <property type="molecule type" value="Genomic_DNA"/>
</dbReference>
<reference evidence="2 4" key="2">
    <citation type="journal article" date="2013" name="Nature">
        <title>Insights into bilaterian evolution from three spiralian genomes.</title>
        <authorList>
            <person name="Simakov O."/>
            <person name="Marletaz F."/>
            <person name="Cho S.J."/>
            <person name="Edsinger-Gonzales E."/>
            <person name="Havlak P."/>
            <person name="Hellsten U."/>
            <person name="Kuo D.H."/>
            <person name="Larsson T."/>
            <person name="Lv J."/>
            <person name="Arendt D."/>
            <person name="Savage R."/>
            <person name="Osoegawa K."/>
            <person name="de Jong P."/>
            <person name="Grimwood J."/>
            <person name="Chapman J.A."/>
            <person name="Shapiro H."/>
            <person name="Aerts A."/>
            <person name="Otillar R.P."/>
            <person name="Terry A.Y."/>
            <person name="Boore J.L."/>
            <person name="Grigoriev I.V."/>
            <person name="Lindberg D.R."/>
            <person name="Seaver E.C."/>
            <person name="Weisblat D.A."/>
            <person name="Putnam N.H."/>
            <person name="Rokhsar D.S."/>
        </authorList>
    </citation>
    <scope>NUCLEOTIDE SEQUENCE</scope>
    <source>
        <strain evidence="2 4">I ESC-2004</strain>
    </source>
</reference>
<organism evidence="2">
    <name type="scientific">Capitella teleta</name>
    <name type="common">Polychaete worm</name>
    <dbReference type="NCBI Taxonomy" id="283909"/>
    <lineage>
        <taxon>Eukaryota</taxon>
        <taxon>Metazoa</taxon>
        <taxon>Spiralia</taxon>
        <taxon>Lophotrochozoa</taxon>
        <taxon>Annelida</taxon>
        <taxon>Polychaeta</taxon>
        <taxon>Sedentaria</taxon>
        <taxon>Scolecida</taxon>
        <taxon>Capitellidae</taxon>
        <taxon>Capitella</taxon>
    </lineage>
</organism>
<feature type="signal peptide" evidence="1">
    <location>
        <begin position="1"/>
        <end position="27"/>
    </location>
</feature>
<evidence type="ECO:0000256" key="1">
    <source>
        <dbReference type="SAM" id="SignalP"/>
    </source>
</evidence>
<reference evidence="4" key="1">
    <citation type="submission" date="2012-12" db="EMBL/GenBank/DDBJ databases">
        <authorList>
            <person name="Hellsten U."/>
            <person name="Grimwood J."/>
            <person name="Chapman J.A."/>
            <person name="Shapiro H."/>
            <person name="Aerts A."/>
            <person name="Otillar R.P."/>
            <person name="Terry A.Y."/>
            <person name="Boore J.L."/>
            <person name="Simakov O."/>
            <person name="Marletaz F."/>
            <person name="Cho S.-J."/>
            <person name="Edsinger-Gonzales E."/>
            <person name="Havlak P."/>
            <person name="Kuo D.-H."/>
            <person name="Larsson T."/>
            <person name="Lv J."/>
            <person name="Arendt D."/>
            <person name="Savage R."/>
            <person name="Osoegawa K."/>
            <person name="de Jong P."/>
            <person name="Lindberg D.R."/>
            <person name="Seaver E.C."/>
            <person name="Weisblat D.A."/>
            <person name="Putnam N.H."/>
            <person name="Grigoriev I.V."/>
            <person name="Rokhsar D.S."/>
        </authorList>
    </citation>
    <scope>NUCLEOTIDE SEQUENCE</scope>
    <source>
        <strain evidence="4">I ESC-2004</strain>
    </source>
</reference>
<feature type="chain" id="PRO_5008786743" evidence="1">
    <location>
        <begin position="28"/>
        <end position="145"/>
    </location>
</feature>
<protein>
    <submittedName>
        <fullName evidence="2 3">Uncharacterized protein</fullName>
    </submittedName>
</protein>
<gene>
    <name evidence="2" type="ORF">CAPTEDRAFT_200574</name>
</gene>
<keyword evidence="1" id="KW-0732">Signal</keyword>
<dbReference type="HOGENOM" id="CLU_1788689_0_0_1"/>
<evidence type="ECO:0000313" key="2">
    <source>
        <dbReference type="EMBL" id="ELT89883.1"/>
    </source>
</evidence>
<accession>R7T8Y1</accession>
<keyword evidence="4" id="KW-1185">Reference proteome</keyword>
<evidence type="ECO:0000313" key="3">
    <source>
        <dbReference type="EnsemblMetazoa" id="CapteP200574"/>
    </source>
</evidence>
<sequence length="145" mass="16268">MDQNKTILLLCSLLVSNLLIIPSSVIATSDRINRQHGDEVSGKDLADDIEPDSAHVVPERPSNPCLLLVSASIRLFIGAVSPLSPRRRDYPWEIHVARRSSLLPARGSLEQETETSFGFEQCHVITKQELFQCVGLRTEQMMRRC</sequence>